<evidence type="ECO:0000256" key="1">
    <source>
        <dbReference type="ARBA" id="ARBA00010240"/>
    </source>
</evidence>
<keyword evidence="6" id="KW-0732">Signal</keyword>
<dbReference type="GO" id="GO:0047372">
    <property type="term" value="F:monoacylglycerol lipase activity"/>
    <property type="evidence" value="ECO:0007669"/>
    <property type="project" value="TreeGrafter"/>
</dbReference>
<evidence type="ECO:0000259" key="7">
    <source>
        <dbReference type="PROSITE" id="PS51635"/>
    </source>
</evidence>
<sequence length="363" mass="39973">MAHHLVLFFVLVFGGQLIGGLSAQKLPPSEYGNMITILTIDGGGIKGIIPATVLDYLDKALKVKDPNAELVHYFDVIGGNGTGGLITAMLATSGPHHPNLPAFTPAEIVEFYKQNGPQIFNESRPGHGPRFDGEPLHNITRELLRDTRLSQTITNVVIPAFDIKTRKPVIFSNYKLKNVPYFNALMSDICISTSAAPIFLPPYYFENDGVEFNMISGGTASGNPTEAAVSEVLRHNEYPKILVLSLGTGITKIEQIFDAQTAATWFPWDWISPLLGVLPRLSSLITEYYLASLFSDIQPGTYLRIQEYNLNPDFNNMVNVTKENMDGLEEIGKHLLQEKPVKLNLDTLDLEEAGGTNAEALDR</sequence>
<feature type="signal peptide" evidence="6">
    <location>
        <begin position="1"/>
        <end position="23"/>
    </location>
</feature>
<dbReference type="GO" id="GO:0016042">
    <property type="term" value="P:lipid catabolic process"/>
    <property type="evidence" value="ECO:0007669"/>
    <property type="project" value="UniProtKB-KW"/>
</dbReference>
<proteinExistence type="inferred from homology"/>
<dbReference type="SMR" id="V7ALG5"/>
<dbReference type="Gene3D" id="3.40.1090.10">
    <property type="entry name" value="Cytosolic phospholipase A2 catalytic domain"/>
    <property type="match status" value="1"/>
</dbReference>
<dbReference type="AlphaFoldDB" id="V7ALG5"/>
<comment type="domain">
    <text evidence="5">The nitrogen atoms of the two glycine residues in the GGXR motif define the oxyanion hole, and stabilize the oxyanion that forms during the nucleophilic attack by the catalytic serine during substrate cleavage.</text>
</comment>
<dbReference type="eggNOG" id="KOG0513">
    <property type="taxonomic scope" value="Eukaryota"/>
</dbReference>
<protein>
    <recommendedName>
        <fullName evidence="5">Patatin</fullName>
        <ecNumber evidence="5">3.1.1.-</ecNumber>
    </recommendedName>
</protein>
<dbReference type="PANTHER" id="PTHR32176:SF33">
    <property type="entry name" value="PATATIN"/>
    <property type="match status" value="1"/>
</dbReference>
<feature type="domain" description="PNPLA" evidence="7">
    <location>
        <begin position="38"/>
        <end position="229"/>
    </location>
</feature>
<dbReference type="PANTHER" id="PTHR32176">
    <property type="entry name" value="XYLOSE ISOMERASE"/>
    <property type="match status" value="1"/>
</dbReference>
<organism evidence="8 9">
    <name type="scientific">Phaseolus vulgaris</name>
    <name type="common">Kidney bean</name>
    <name type="synonym">French bean</name>
    <dbReference type="NCBI Taxonomy" id="3885"/>
    <lineage>
        <taxon>Eukaryota</taxon>
        <taxon>Viridiplantae</taxon>
        <taxon>Streptophyta</taxon>
        <taxon>Embryophyta</taxon>
        <taxon>Tracheophyta</taxon>
        <taxon>Spermatophyta</taxon>
        <taxon>Magnoliopsida</taxon>
        <taxon>eudicotyledons</taxon>
        <taxon>Gunneridae</taxon>
        <taxon>Pentapetalae</taxon>
        <taxon>rosids</taxon>
        <taxon>fabids</taxon>
        <taxon>Fabales</taxon>
        <taxon>Fabaceae</taxon>
        <taxon>Papilionoideae</taxon>
        <taxon>50 kb inversion clade</taxon>
        <taxon>NPAAA clade</taxon>
        <taxon>indigoferoid/millettioid clade</taxon>
        <taxon>Phaseoleae</taxon>
        <taxon>Phaseolus</taxon>
    </lineage>
</organism>
<reference evidence="9" key="1">
    <citation type="journal article" date="2014" name="Nat. Genet.">
        <title>A reference genome for common bean and genome-wide analysis of dual domestications.</title>
        <authorList>
            <person name="Schmutz J."/>
            <person name="McClean P.E."/>
            <person name="Mamidi S."/>
            <person name="Wu G.A."/>
            <person name="Cannon S.B."/>
            <person name="Grimwood J."/>
            <person name="Jenkins J."/>
            <person name="Shu S."/>
            <person name="Song Q."/>
            <person name="Chavarro C."/>
            <person name="Torres-Torres M."/>
            <person name="Geffroy V."/>
            <person name="Moghaddam S.M."/>
            <person name="Gao D."/>
            <person name="Abernathy B."/>
            <person name="Barry K."/>
            <person name="Blair M."/>
            <person name="Brick M.A."/>
            <person name="Chovatia M."/>
            <person name="Gepts P."/>
            <person name="Goodstein D.M."/>
            <person name="Gonzales M."/>
            <person name="Hellsten U."/>
            <person name="Hyten D.L."/>
            <person name="Jia G."/>
            <person name="Kelly J.D."/>
            <person name="Kudrna D."/>
            <person name="Lee R."/>
            <person name="Richard M.M."/>
            <person name="Miklas P.N."/>
            <person name="Osorno J.M."/>
            <person name="Rodrigues J."/>
            <person name="Thareau V."/>
            <person name="Urrea C.A."/>
            <person name="Wang M."/>
            <person name="Yu Y."/>
            <person name="Zhang M."/>
            <person name="Wing R.A."/>
            <person name="Cregan P.B."/>
            <person name="Rokhsar D.S."/>
            <person name="Jackson S.A."/>
        </authorList>
    </citation>
    <scope>NUCLEOTIDE SEQUENCE [LARGE SCALE GENOMIC DNA]</scope>
    <source>
        <strain evidence="9">cv. G19833</strain>
    </source>
</reference>
<name>V7ALG5_PHAVU</name>
<evidence type="ECO:0000256" key="3">
    <source>
        <dbReference type="ARBA" id="ARBA00023098"/>
    </source>
</evidence>
<comment type="caution">
    <text evidence="4">Lacks conserved residue(s) required for the propagation of feature annotation.</text>
</comment>
<evidence type="ECO:0000313" key="9">
    <source>
        <dbReference type="Proteomes" id="UP000000226"/>
    </source>
</evidence>
<dbReference type="InterPro" id="IPR016035">
    <property type="entry name" value="Acyl_Trfase/lysoPLipase"/>
</dbReference>
<comment type="similarity">
    <text evidence="1 5">Belongs to the patatin family.</text>
</comment>
<feature type="chain" id="PRO_5004753355" description="Patatin" evidence="6">
    <location>
        <begin position="24"/>
        <end position="363"/>
    </location>
</feature>
<evidence type="ECO:0000256" key="5">
    <source>
        <dbReference type="RuleBase" id="RU361262"/>
    </source>
</evidence>
<dbReference type="InterPro" id="IPR002641">
    <property type="entry name" value="PNPLA_dom"/>
</dbReference>
<keyword evidence="9" id="KW-1185">Reference proteome</keyword>
<dbReference type="OrthoDB" id="1377244at2759"/>
<evidence type="ECO:0000256" key="4">
    <source>
        <dbReference type="PROSITE-ProRule" id="PRU01161"/>
    </source>
</evidence>
<dbReference type="EC" id="3.1.1.-" evidence="5"/>
<evidence type="ECO:0000313" key="8">
    <source>
        <dbReference type="EMBL" id="ESW06437.1"/>
    </source>
</evidence>
<accession>V7ALG5</accession>
<keyword evidence="2 5" id="KW-0442">Lipid degradation</keyword>
<evidence type="ECO:0000256" key="2">
    <source>
        <dbReference type="ARBA" id="ARBA00022963"/>
    </source>
</evidence>
<dbReference type="PROSITE" id="PS51635">
    <property type="entry name" value="PNPLA"/>
    <property type="match status" value="1"/>
</dbReference>
<dbReference type="SUPFAM" id="SSF52151">
    <property type="entry name" value="FabD/lysophospholipase-like"/>
    <property type="match status" value="1"/>
</dbReference>
<gene>
    <name evidence="8" type="ORF">PHAVU_010G047700g</name>
</gene>
<feature type="short sequence motif" description="GXGXXG" evidence="4">
    <location>
        <begin position="42"/>
        <end position="47"/>
    </location>
</feature>
<dbReference type="OMA" id="WTEYYLE"/>
<dbReference type="EMBL" id="CM002297">
    <property type="protein sequence ID" value="ESW06437.1"/>
    <property type="molecule type" value="Genomic_DNA"/>
</dbReference>
<keyword evidence="3 5" id="KW-0443">Lipid metabolism</keyword>
<dbReference type="Proteomes" id="UP000000226">
    <property type="component" value="Chromosome 10"/>
</dbReference>
<dbReference type="Pfam" id="PF01734">
    <property type="entry name" value="Patatin"/>
    <property type="match status" value="1"/>
</dbReference>
<evidence type="ECO:0000256" key="6">
    <source>
        <dbReference type="SAM" id="SignalP"/>
    </source>
</evidence>
<dbReference type="Gramene" id="ESW06437">
    <property type="protein sequence ID" value="ESW06437"/>
    <property type="gene ID" value="PHAVU_010G047700g"/>
</dbReference>
<keyword evidence="5" id="KW-0378">Hydrolase</keyword>
<dbReference type="GO" id="GO:0004620">
    <property type="term" value="F:phospholipase activity"/>
    <property type="evidence" value="ECO:0007669"/>
    <property type="project" value="TreeGrafter"/>
</dbReference>
<comment type="function">
    <text evidence="5">Lipolytic acyl hydrolase (LAH).</text>
</comment>